<dbReference type="EMBL" id="CP002009">
    <property type="protein sequence ID" value="ADG13664.1"/>
    <property type="molecule type" value="Genomic_DNA"/>
</dbReference>
<dbReference type="Gene3D" id="3.40.50.620">
    <property type="entry name" value="HUPs"/>
    <property type="match status" value="1"/>
</dbReference>
<accession>D5VSW1</accession>
<dbReference type="PANTHER" id="PTHR11807">
    <property type="entry name" value="ATPASES OF THE PP SUPERFAMILY-RELATED"/>
    <property type="match status" value="1"/>
</dbReference>
<organism evidence="4 5">
    <name type="scientific">Methanocaldococcus infernus (strain DSM 11812 / JCM 15783 / ME)</name>
    <dbReference type="NCBI Taxonomy" id="573063"/>
    <lineage>
        <taxon>Archaea</taxon>
        <taxon>Methanobacteriati</taxon>
        <taxon>Methanobacteriota</taxon>
        <taxon>Methanomada group</taxon>
        <taxon>Methanococci</taxon>
        <taxon>Methanococcales</taxon>
        <taxon>Methanocaldococcaceae</taxon>
        <taxon>Methanocaldococcus</taxon>
    </lineage>
</organism>
<feature type="binding site" evidence="2">
    <location>
        <position position="201"/>
    </location>
    <ligand>
        <name>ATP</name>
        <dbReference type="ChEBI" id="CHEBI:30616"/>
    </ligand>
</feature>
<name>D5VSW1_METIM</name>
<evidence type="ECO:0000313" key="4">
    <source>
        <dbReference type="EMBL" id="ADG13664.1"/>
    </source>
</evidence>
<dbReference type="GO" id="GO:0002143">
    <property type="term" value="P:tRNA wobble position uridine thiolation"/>
    <property type="evidence" value="ECO:0007669"/>
    <property type="project" value="TreeGrafter"/>
</dbReference>
<dbReference type="HOGENOM" id="CLU_830567_0_0_2"/>
<dbReference type="GO" id="GO:0005524">
    <property type="term" value="F:ATP binding"/>
    <property type="evidence" value="ECO:0007669"/>
    <property type="project" value="UniProtKB-KW"/>
</dbReference>
<feature type="binding site" evidence="2">
    <location>
        <position position="108"/>
    </location>
    <ligand>
        <name>ATP</name>
        <dbReference type="ChEBI" id="CHEBI:30616"/>
    </ligand>
</feature>
<sequence>MKELKKYVNPFFLTIRKDKIIVNNKRMARISRWKINKIEEELNIPVIYSKTYEFISTKVGRFINKYKIIEPRDYVIVGLSGGKDSLLLLHLLECYRRKYGIKLIAVTIDVNIGGVRPWKEDSEGVKLIKKHCEMLDIPHYLISNDLDVVQLSEILTKNSKGMEFSPCFSCSIIKRYILGKLAKEIAEREKISLDKVKLAYGHNLDDNSDTILANIFKGEKIKFMRPITKFSEREFYFGDLTLKLERCTIIRPLLPITEDLIIKALDECKIEYYKDKEFCPYSRDKGDSIRRRCHEILEELEKEIPNIREMVVSSILKTVGE</sequence>
<dbReference type="KEGG" id="mif:Metin_1006"/>
<dbReference type="SUPFAM" id="SSF52402">
    <property type="entry name" value="Adenine nucleotide alpha hydrolases-like"/>
    <property type="match status" value="1"/>
</dbReference>
<dbReference type="RefSeq" id="WP_013100409.1">
    <property type="nucleotide sequence ID" value="NC_014122.1"/>
</dbReference>
<dbReference type="eggNOG" id="arCOG00042">
    <property type="taxonomic scope" value="Archaea"/>
</dbReference>
<protein>
    <submittedName>
        <fullName evidence="4">PP-loop domain protein</fullName>
    </submittedName>
</protein>
<dbReference type="AlphaFoldDB" id="D5VSW1"/>
<evidence type="ECO:0000313" key="5">
    <source>
        <dbReference type="Proteomes" id="UP000002061"/>
    </source>
</evidence>
<dbReference type="STRING" id="573063.Metin_1006"/>
<dbReference type="GeneID" id="9132023"/>
<evidence type="ECO:0000256" key="1">
    <source>
        <dbReference type="ARBA" id="ARBA00022679"/>
    </source>
</evidence>
<dbReference type="GO" id="GO:0000049">
    <property type="term" value="F:tRNA binding"/>
    <property type="evidence" value="ECO:0007669"/>
    <property type="project" value="TreeGrafter"/>
</dbReference>
<keyword evidence="1" id="KW-0808">Transferase</keyword>
<dbReference type="PIRSF" id="PIRSF004976">
    <property type="entry name" value="ATPase_YdaO"/>
    <property type="match status" value="1"/>
</dbReference>
<dbReference type="Proteomes" id="UP000002061">
    <property type="component" value="Chromosome"/>
</dbReference>
<dbReference type="Pfam" id="PF01171">
    <property type="entry name" value="ATP_bind_3"/>
    <property type="match status" value="1"/>
</dbReference>
<reference evidence="4" key="1">
    <citation type="submission" date="2010-04" db="EMBL/GenBank/DDBJ databases">
        <title>Complete sequence of Methanocaldococcus infernus ME.</title>
        <authorList>
            <consortium name="US DOE Joint Genome Institute"/>
            <person name="Lucas S."/>
            <person name="Copeland A."/>
            <person name="Lapidus A."/>
            <person name="Cheng J.-F."/>
            <person name="Bruce D."/>
            <person name="Goodwin L."/>
            <person name="Pitluck S."/>
            <person name="Munk A.C."/>
            <person name="Detter J.C."/>
            <person name="Han C."/>
            <person name="Tapia R."/>
            <person name="Land M."/>
            <person name="Hauser L."/>
            <person name="Kyrpides N."/>
            <person name="Mikhailova N."/>
            <person name="Sieprawska-Lupa M."/>
            <person name="Whitman W.B."/>
            <person name="Woyke T."/>
        </authorList>
    </citation>
    <scope>NUCLEOTIDE SEQUENCE [LARGE SCALE GENOMIC DNA]</scope>
    <source>
        <strain evidence="4">ME</strain>
    </source>
</reference>
<evidence type="ECO:0000259" key="3">
    <source>
        <dbReference type="Pfam" id="PF01171"/>
    </source>
</evidence>
<proteinExistence type="predicted"/>
<dbReference type="GO" id="GO:0002144">
    <property type="term" value="C:cytosolic tRNA wobble base thiouridylase complex"/>
    <property type="evidence" value="ECO:0007669"/>
    <property type="project" value="TreeGrafter"/>
</dbReference>
<feature type="binding site" evidence="2">
    <location>
        <begin position="78"/>
        <end position="80"/>
    </location>
    <ligand>
        <name>ATP</name>
        <dbReference type="ChEBI" id="CHEBI:30616"/>
    </ligand>
</feature>
<dbReference type="PANTHER" id="PTHR11807:SF12">
    <property type="entry name" value="CYTOPLASMIC TRNA 2-THIOLATION PROTEIN 1"/>
    <property type="match status" value="1"/>
</dbReference>
<dbReference type="InterPro" id="IPR014729">
    <property type="entry name" value="Rossmann-like_a/b/a_fold"/>
</dbReference>
<keyword evidence="2" id="KW-0067">ATP-binding</keyword>
<evidence type="ECO:0000256" key="2">
    <source>
        <dbReference type="PIRSR" id="PIRSR004976-51"/>
    </source>
</evidence>
<keyword evidence="5" id="KW-1185">Reference proteome</keyword>
<keyword evidence="2" id="KW-0547">Nucleotide-binding</keyword>
<dbReference type="GO" id="GO:0016740">
    <property type="term" value="F:transferase activity"/>
    <property type="evidence" value="ECO:0007669"/>
    <property type="project" value="UniProtKB-KW"/>
</dbReference>
<feature type="binding site" evidence="2">
    <location>
        <position position="84"/>
    </location>
    <ligand>
        <name>ATP</name>
        <dbReference type="ChEBI" id="CHEBI:30616"/>
    </ligand>
</feature>
<gene>
    <name evidence="4" type="ordered locus">Metin_1006</name>
</gene>
<feature type="domain" description="tRNA(Ile)-lysidine/2-thiocytidine synthase N-terminal" evidence="3">
    <location>
        <begin position="75"/>
        <end position="276"/>
    </location>
</feature>
<feature type="binding site" evidence="2">
    <location>
        <position position="206"/>
    </location>
    <ligand>
        <name>ATP</name>
        <dbReference type="ChEBI" id="CHEBI:30616"/>
    </ligand>
</feature>
<dbReference type="InterPro" id="IPR035107">
    <property type="entry name" value="tRNA_thiolation_TtcA_Ctu1"/>
</dbReference>
<dbReference type="InterPro" id="IPR011063">
    <property type="entry name" value="TilS/TtcA_N"/>
</dbReference>